<proteinExistence type="predicted"/>
<sequence>MFLPLAVPATGVTQDNWGEQWLEEDNGHITTDPSDSSSEEKKLSPVVGHRLVDLPSDKRPERQERAMCLADSEAAFEQHCLRRLHFEASALVMAELKSKATDTTGDGTRKLPVAEKAARLKDQETRLPGVRIKGELQPSYALIDLFAQMKETSCVFWIPPSKLQ</sequence>
<evidence type="ECO:0000256" key="1">
    <source>
        <dbReference type="SAM" id="MobiDB-lite"/>
    </source>
</evidence>
<dbReference type="EMBL" id="CAXAMM010039294">
    <property type="protein sequence ID" value="CAK9085399.1"/>
    <property type="molecule type" value="Genomic_DNA"/>
</dbReference>
<reference evidence="2 3" key="1">
    <citation type="submission" date="2024-02" db="EMBL/GenBank/DDBJ databases">
        <authorList>
            <person name="Chen Y."/>
            <person name="Shah S."/>
            <person name="Dougan E. K."/>
            <person name="Thang M."/>
            <person name="Chan C."/>
        </authorList>
    </citation>
    <scope>NUCLEOTIDE SEQUENCE [LARGE SCALE GENOMIC DNA]</scope>
</reference>
<organism evidence="2 3">
    <name type="scientific">Durusdinium trenchii</name>
    <dbReference type="NCBI Taxonomy" id="1381693"/>
    <lineage>
        <taxon>Eukaryota</taxon>
        <taxon>Sar</taxon>
        <taxon>Alveolata</taxon>
        <taxon>Dinophyceae</taxon>
        <taxon>Suessiales</taxon>
        <taxon>Symbiodiniaceae</taxon>
        <taxon>Durusdinium</taxon>
    </lineage>
</organism>
<name>A0ABP0QBS8_9DINO</name>
<feature type="region of interest" description="Disordered" evidence="1">
    <location>
        <begin position="14"/>
        <end position="49"/>
    </location>
</feature>
<protein>
    <submittedName>
        <fullName evidence="2">Uncharacterized protein</fullName>
    </submittedName>
</protein>
<gene>
    <name evidence="2" type="ORF">SCF082_LOCUS40459</name>
</gene>
<evidence type="ECO:0000313" key="2">
    <source>
        <dbReference type="EMBL" id="CAK9085399.1"/>
    </source>
</evidence>
<evidence type="ECO:0000313" key="3">
    <source>
        <dbReference type="Proteomes" id="UP001642464"/>
    </source>
</evidence>
<comment type="caution">
    <text evidence="2">The sequence shown here is derived from an EMBL/GenBank/DDBJ whole genome shotgun (WGS) entry which is preliminary data.</text>
</comment>
<dbReference type="Proteomes" id="UP001642464">
    <property type="component" value="Unassembled WGS sequence"/>
</dbReference>
<keyword evidence="3" id="KW-1185">Reference proteome</keyword>
<accession>A0ABP0QBS8</accession>